<gene>
    <name evidence="1" type="ORF">U0070_010977</name>
</gene>
<dbReference type="Proteomes" id="UP001488838">
    <property type="component" value="Unassembled WGS sequence"/>
</dbReference>
<dbReference type="EMBL" id="JBBHLL010000156">
    <property type="protein sequence ID" value="KAK7812218.1"/>
    <property type="molecule type" value="Genomic_DNA"/>
</dbReference>
<reference evidence="1 2" key="1">
    <citation type="journal article" date="2023" name="bioRxiv">
        <title>Conserved and derived expression patterns and positive selection on dental genes reveal complex evolutionary context of ever-growing rodent molars.</title>
        <authorList>
            <person name="Calamari Z.T."/>
            <person name="Song A."/>
            <person name="Cohen E."/>
            <person name="Akter M."/>
            <person name="Roy R.D."/>
            <person name="Hallikas O."/>
            <person name="Christensen M.M."/>
            <person name="Li P."/>
            <person name="Marangoni P."/>
            <person name="Jernvall J."/>
            <person name="Klein O.D."/>
        </authorList>
    </citation>
    <scope>NUCLEOTIDE SEQUENCE [LARGE SCALE GENOMIC DNA]</scope>
    <source>
        <strain evidence="1">V071</strain>
    </source>
</reference>
<name>A0AAW0IDL1_MYOGA</name>
<proteinExistence type="predicted"/>
<organism evidence="1 2">
    <name type="scientific">Myodes glareolus</name>
    <name type="common">Bank vole</name>
    <name type="synonym">Clethrionomys glareolus</name>
    <dbReference type="NCBI Taxonomy" id="447135"/>
    <lineage>
        <taxon>Eukaryota</taxon>
        <taxon>Metazoa</taxon>
        <taxon>Chordata</taxon>
        <taxon>Craniata</taxon>
        <taxon>Vertebrata</taxon>
        <taxon>Euteleostomi</taxon>
        <taxon>Mammalia</taxon>
        <taxon>Eutheria</taxon>
        <taxon>Euarchontoglires</taxon>
        <taxon>Glires</taxon>
        <taxon>Rodentia</taxon>
        <taxon>Myomorpha</taxon>
        <taxon>Muroidea</taxon>
        <taxon>Cricetidae</taxon>
        <taxon>Arvicolinae</taxon>
        <taxon>Myodes</taxon>
    </lineage>
</organism>
<evidence type="ECO:0000313" key="2">
    <source>
        <dbReference type="Proteomes" id="UP001488838"/>
    </source>
</evidence>
<dbReference type="Gene3D" id="3.30.420.40">
    <property type="match status" value="1"/>
</dbReference>
<keyword evidence="2" id="KW-1185">Reference proteome</keyword>
<sequence length="68" mass="7244">VLEQARSHYSFLTALHPASCEGHKVGDQQSAMFGECCFQTGDVKLTMGTGTFLDINTGNSPQHSNGGK</sequence>
<dbReference type="AlphaFoldDB" id="A0AAW0IDL1"/>
<evidence type="ECO:0000313" key="1">
    <source>
        <dbReference type="EMBL" id="KAK7812218.1"/>
    </source>
</evidence>
<feature type="non-terminal residue" evidence="1">
    <location>
        <position position="1"/>
    </location>
</feature>
<accession>A0AAW0IDL1</accession>
<comment type="caution">
    <text evidence="1">The sequence shown here is derived from an EMBL/GenBank/DDBJ whole genome shotgun (WGS) entry which is preliminary data.</text>
</comment>
<protein>
    <submittedName>
        <fullName evidence="1">Uncharacterized protein</fullName>
    </submittedName>
</protein>